<dbReference type="GO" id="GO:0016887">
    <property type="term" value="F:ATP hydrolysis activity"/>
    <property type="evidence" value="ECO:0007669"/>
    <property type="project" value="InterPro"/>
</dbReference>
<dbReference type="EMBL" id="MCGE01000028">
    <property type="protein sequence ID" value="ORZ09205.1"/>
    <property type="molecule type" value="Genomic_DNA"/>
</dbReference>
<dbReference type="InterPro" id="IPR050747">
    <property type="entry name" value="Mitochondrial_chaperone_BCS1"/>
</dbReference>
<keyword evidence="5" id="KW-0378">Hydrolase</keyword>
<gene>
    <name evidence="5" type="ORF">BCR42DRAFT_423949</name>
</gene>
<evidence type="ECO:0000259" key="4">
    <source>
        <dbReference type="SMART" id="SM00382"/>
    </source>
</evidence>
<keyword evidence="3" id="KW-0472">Membrane</keyword>
<comment type="subcellular location">
    <subcellularLocation>
        <location evidence="1">Mitochondrion inner membrane</location>
        <topology evidence="1">Single-pass membrane protein</topology>
    </subcellularLocation>
</comment>
<keyword evidence="3" id="KW-0496">Mitochondrion</keyword>
<protein>
    <submittedName>
        <fullName evidence="5">p-loop containing nucleoside triphosphate hydrolase protein</fullName>
    </submittedName>
</protein>
<dbReference type="InterPro" id="IPR014851">
    <property type="entry name" value="BCS1_N"/>
</dbReference>
<dbReference type="InterPro" id="IPR003959">
    <property type="entry name" value="ATPase_AAA_core"/>
</dbReference>
<dbReference type="OrthoDB" id="10251412at2759"/>
<dbReference type="Gene3D" id="3.40.50.300">
    <property type="entry name" value="P-loop containing nucleotide triphosphate hydrolases"/>
    <property type="match status" value="1"/>
</dbReference>
<evidence type="ECO:0000256" key="2">
    <source>
        <dbReference type="ARBA" id="ARBA00007448"/>
    </source>
</evidence>
<dbReference type="InterPro" id="IPR003593">
    <property type="entry name" value="AAA+_ATPase"/>
</dbReference>
<comment type="caution">
    <text evidence="5">The sequence shown here is derived from an EMBL/GenBank/DDBJ whole genome shotgun (WGS) entry which is preliminary data.</text>
</comment>
<dbReference type="GO" id="GO:0005524">
    <property type="term" value="F:ATP binding"/>
    <property type="evidence" value="ECO:0007669"/>
    <property type="project" value="InterPro"/>
</dbReference>
<comment type="similarity">
    <text evidence="2">Belongs to the AAA ATPase family. BCS1 subfamily.</text>
</comment>
<evidence type="ECO:0000256" key="1">
    <source>
        <dbReference type="ARBA" id="ARBA00004434"/>
    </source>
</evidence>
<dbReference type="STRING" id="90262.A0A1X2I4H2"/>
<accession>A0A1X2I4H2</accession>
<organism evidence="5 6">
    <name type="scientific">Absidia repens</name>
    <dbReference type="NCBI Taxonomy" id="90262"/>
    <lineage>
        <taxon>Eukaryota</taxon>
        <taxon>Fungi</taxon>
        <taxon>Fungi incertae sedis</taxon>
        <taxon>Mucoromycota</taxon>
        <taxon>Mucoromycotina</taxon>
        <taxon>Mucoromycetes</taxon>
        <taxon>Mucorales</taxon>
        <taxon>Cunninghamellaceae</taxon>
        <taxon>Absidia</taxon>
    </lineage>
</organism>
<evidence type="ECO:0000256" key="3">
    <source>
        <dbReference type="ARBA" id="ARBA00022792"/>
    </source>
</evidence>
<evidence type="ECO:0000313" key="5">
    <source>
        <dbReference type="EMBL" id="ORZ09205.1"/>
    </source>
</evidence>
<keyword evidence="6" id="KW-1185">Reference proteome</keyword>
<evidence type="ECO:0000313" key="6">
    <source>
        <dbReference type="Proteomes" id="UP000193560"/>
    </source>
</evidence>
<dbReference type="Pfam" id="PF08740">
    <property type="entry name" value="BCS1_N"/>
    <property type="match status" value="1"/>
</dbReference>
<sequence length="574" mass="65258">MVKLFRDWLELVMVWLWRLTEESFWLHLFGERLFNLVKRYFGNDVVLCGMLFYITPMIGGPFNKMLSTGTTKFYGYWYSTIKINQKESAVYTAIQSFIASQLDEKDFRNVEAKIVENTTSNDFYDERDGPQQAPKLELFPSEKNQEFYYKGHKIWVNITKEAPDSFENVDMYGSQLSDVLNMVNQVNVMSITMKTRQTSLLHGFLEEWIETQHKKKYGQMTIYKSSTTRYSGSSWIQVGTKALRSFDSVFLKDGQKETLLNDIQLFRQREQWYTKLGLPYRRGYLLRGPAGTGKTTCVQSIASKLNMNVAILSITSQMDDELIQYLLRTMPYNSILLIEDIDHCSGFKSKGKKEISDNGSNNSGQPQLSMTGILNALDGVTAQEGSMIFMSCNNMDDIEPALLRPGRIDIKMELGYADRGQIKAMYHRFMDKEEDDRVETAATGAFNWDANKPNQNDVKMTKIASNSSSLSTSSTMTSKDTENDKDMIVVDGGCNSDDNNITTIADVDQFANAIPSDYVTPAELQNFFICHLDVIEASSNPIQCIIGLVPAFLETVKADRAHAEKHHDNGKPNE</sequence>
<dbReference type="InterPro" id="IPR027417">
    <property type="entry name" value="P-loop_NTPase"/>
</dbReference>
<dbReference type="GO" id="GO:0005743">
    <property type="term" value="C:mitochondrial inner membrane"/>
    <property type="evidence" value="ECO:0007669"/>
    <property type="project" value="UniProtKB-SubCell"/>
</dbReference>
<dbReference type="PANTHER" id="PTHR23070">
    <property type="entry name" value="BCS1 AAA-TYPE ATPASE"/>
    <property type="match status" value="1"/>
</dbReference>
<name>A0A1X2I4H2_9FUNG</name>
<dbReference type="Proteomes" id="UP000193560">
    <property type="component" value="Unassembled WGS sequence"/>
</dbReference>
<feature type="domain" description="AAA+ ATPase" evidence="4">
    <location>
        <begin position="280"/>
        <end position="418"/>
    </location>
</feature>
<reference evidence="5 6" key="1">
    <citation type="submission" date="2016-07" db="EMBL/GenBank/DDBJ databases">
        <title>Pervasive Adenine N6-methylation of Active Genes in Fungi.</title>
        <authorList>
            <consortium name="DOE Joint Genome Institute"/>
            <person name="Mondo S.J."/>
            <person name="Dannebaum R.O."/>
            <person name="Kuo R.C."/>
            <person name="Labutti K."/>
            <person name="Haridas S."/>
            <person name="Kuo A."/>
            <person name="Salamov A."/>
            <person name="Ahrendt S.R."/>
            <person name="Lipzen A."/>
            <person name="Sullivan W."/>
            <person name="Andreopoulos W.B."/>
            <person name="Clum A."/>
            <person name="Lindquist E."/>
            <person name="Daum C."/>
            <person name="Ramamoorthy G.K."/>
            <person name="Gryganskyi A."/>
            <person name="Culley D."/>
            <person name="Magnuson J.K."/>
            <person name="James T.Y."/>
            <person name="O'Malley M.A."/>
            <person name="Stajich J.E."/>
            <person name="Spatafora J.W."/>
            <person name="Visel A."/>
            <person name="Grigoriev I.V."/>
        </authorList>
    </citation>
    <scope>NUCLEOTIDE SEQUENCE [LARGE SCALE GENOMIC DNA]</scope>
    <source>
        <strain evidence="5 6">NRRL 1336</strain>
    </source>
</reference>
<proteinExistence type="inferred from homology"/>
<dbReference type="SUPFAM" id="SSF52540">
    <property type="entry name" value="P-loop containing nucleoside triphosphate hydrolases"/>
    <property type="match status" value="1"/>
</dbReference>
<keyword evidence="3" id="KW-0999">Mitochondrion inner membrane</keyword>
<dbReference type="Pfam" id="PF00004">
    <property type="entry name" value="AAA"/>
    <property type="match status" value="1"/>
</dbReference>
<dbReference type="AlphaFoldDB" id="A0A1X2I4H2"/>
<dbReference type="SMART" id="SM00382">
    <property type="entry name" value="AAA"/>
    <property type="match status" value="1"/>
</dbReference>